<name>A0A8T1C826_9STRA</name>
<proteinExistence type="predicted"/>
<organism evidence="2 3">
    <name type="scientific">Phytophthora cactorum</name>
    <dbReference type="NCBI Taxonomy" id="29920"/>
    <lineage>
        <taxon>Eukaryota</taxon>
        <taxon>Sar</taxon>
        <taxon>Stramenopiles</taxon>
        <taxon>Oomycota</taxon>
        <taxon>Peronosporomycetes</taxon>
        <taxon>Peronosporales</taxon>
        <taxon>Peronosporaceae</taxon>
        <taxon>Phytophthora</taxon>
    </lineage>
</organism>
<dbReference type="VEuPathDB" id="FungiDB:PC110_g19736"/>
<evidence type="ECO:0000313" key="2">
    <source>
        <dbReference type="EMBL" id="KAG2915675.1"/>
    </source>
</evidence>
<accession>A0A8T1C826</accession>
<comment type="caution">
    <text evidence="2">The sequence shown here is derived from an EMBL/GenBank/DDBJ whole genome shotgun (WGS) entry which is preliminary data.</text>
</comment>
<gene>
    <name evidence="2" type="ORF">PC117_g17943</name>
</gene>
<evidence type="ECO:0000313" key="3">
    <source>
        <dbReference type="Proteomes" id="UP000736787"/>
    </source>
</evidence>
<feature type="compositionally biased region" description="Low complexity" evidence="1">
    <location>
        <begin position="1"/>
        <end position="26"/>
    </location>
</feature>
<sequence>MPLKPVSRSRPSSVSFAATTGAASTAPDRPARKASPTLATGASAVIKGGSSMSRRETVVPVGSHQSAASPRRVEKTADPFQLSQLVSNAVKVLPMFYSDSATVEKARNFWEMFAAHTERLPDRSRLLMLRQKLKGRSVSQPVPLRTADELWELLETVKLERSESVEEWGDRVLDLCESLDYPNPQMRYQLFRRGLNNKRMLATLDASHASDIPEACKWLMF</sequence>
<evidence type="ECO:0000256" key="1">
    <source>
        <dbReference type="SAM" id="MobiDB-lite"/>
    </source>
</evidence>
<dbReference type="EMBL" id="RCMK01000697">
    <property type="protein sequence ID" value="KAG2915675.1"/>
    <property type="molecule type" value="Genomic_DNA"/>
</dbReference>
<protein>
    <submittedName>
        <fullName evidence="2">Uncharacterized protein</fullName>
    </submittedName>
</protein>
<dbReference type="Proteomes" id="UP000736787">
    <property type="component" value="Unassembled WGS sequence"/>
</dbReference>
<dbReference type="AlphaFoldDB" id="A0A8T1C826"/>
<reference evidence="2" key="1">
    <citation type="submission" date="2018-10" db="EMBL/GenBank/DDBJ databases">
        <title>Effector identification in a new, highly contiguous assembly of the strawberry crown rot pathogen Phytophthora cactorum.</title>
        <authorList>
            <person name="Armitage A.D."/>
            <person name="Nellist C.F."/>
            <person name="Bates H."/>
            <person name="Vickerstaff R.J."/>
            <person name="Harrison R.J."/>
        </authorList>
    </citation>
    <scope>NUCLEOTIDE SEQUENCE</scope>
    <source>
        <strain evidence="2">4040</strain>
    </source>
</reference>
<feature type="region of interest" description="Disordered" evidence="1">
    <location>
        <begin position="1"/>
        <end position="75"/>
    </location>
</feature>